<accession>A0ABS2E4G7</accession>
<protein>
    <submittedName>
        <fullName evidence="9">Acyltransferase</fullName>
    </submittedName>
</protein>
<dbReference type="PANTHER" id="PTHR40074:SF2">
    <property type="entry name" value="O-ACETYLTRANSFERASE WECH"/>
    <property type="match status" value="1"/>
</dbReference>
<comment type="caution">
    <text evidence="9">The sequence shown here is derived from an EMBL/GenBank/DDBJ whole genome shotgun (WGS) entry which is preliminary data.</text>
</comment>
<keyword evidence="4 7" id="KW-0812">Transmembrane</keyword>
<dbReference type="Proteomes" id="UP000716906">
    <property type="component" value="Unassembled WGS sequence"/>
</dbReference>
<evidence type="ECO:0000256" key="6">
    <source>
        <dbReference type="ARBA" id="ARBA00023136"/>
    </source>
</evidence>
<comment type="subcellular location">
    <subcellularLocation>
        <location evidence="1">Cell membrane</location>
        <topology evidence="1">Multi-pass membrane protein</topology>
    </subcellularLocation>
</comment>
<evidence type="ECO:0000313" key="10">
    <source>
        <dbReference type="Proteomes" id="UP000716906"/>
    </source>
</evidence>
<evidence type="ECO:0000259" key="8">
    <source>
        <dbReference type="Pfam" id="PF01757"/>
    </source>
</evidence>
<evidence type="ECO:0000256" key="5">
    <source>
        <dbReference type="ARBA" id="ARBA00022989"/>
    </source>
</evidence>
<keyword evidence="9" id="KW-0808">Transferase</keyword>
<feature type="transmembrane region" description="Helical" evidence="7">
    <location>
        <begin position="82"/>
        <end position="108"/>
    </location>
</feature>
<gene>
    <name evidence="9" type="ORF">H7U36_00175</name>
</gene>
<keyword evidence="6 7" id="KW-0472">Membrane</keyword>
<dbReference type="Pfam" id="PF01757">
    <property type="entry name" value="Acyl_transf_3"/>
    <property type="match status" value="1"/>
</dbReference>
<feature type="transmembrane region" description="Helical" evidence="7">
    <location>
        <begin position="44"/>
        <end position="70"/>
    </location>
</feature>
<keyword evidence="10" id="KW-1185">Reference proteome</keyword>
<feature type="transmembrane region" description="Helical" evidence="7">
    <location>
        <begin position="203"/>
        <end position="222"/>
    </location>
</feature>
<dbReference type="GO" id="GO:0016746">
    <property type="term" value="F:acyltransferase activity"/>
    <property type="evidence" value="ECO:0007669"/>
    <property type="project" value="UniProtKB-KW"/>
</dbReference>
<evidence type="ECO:0000256" key="3">
    <source>
        <dbReference type="ARBA" id="ARBA00022475"/>
    </source>
</evidence>
<keyword evidence="9" id="KW-0012">Acyltransferase</keyword>
<name>A0ABS2E4G7_9FIRM</name>
<dbReference type="EMBL" id="JACLYY010000001">
    <property type="protein sequence ID" value="MBM6736525.1"/>
    <property type="molecule type" value="Genomic_DNA"/>
</dbReference>
<reference evidence="9 10" key="1">
    <citation type="journal article" date="2021" name="Sci. Rep.">
        <title>The distribution of antibiotic resistance genes in chicken gut microbiota commensals.</title>
        <authorList>
            <person name="Juricova H."/>
            <person name="Matiasovicova J."/>
            <person name="Kubasova T."/>
            <person name="Cejkova D."/>
            <person name="Rychlik I."/>
        </authorList>
    </citation>
    <scope>NUCLEOTIDE SEQUENCE [LARGE SCALE GENOMIC DNA]</scope>
    <source>
        <strain evidence="9 10">An773</strain>
    </source>
</reference>
<dbReference type="InterPro" id="IPR002656">
    <property type="entry name" value="Acyl_transf_3_dom"/>
</dbReference>
<evidence type="ECO:0000256" key="4">
    <source>
        <dbReference type="ARBA" id="ARBA00022692"/>
    </source>
</evidence>
<proteinExistence type="inferred from homology"/>
<feature type="transmembrane region" description="Helical" evidence="7">
    <location>
        <begin position="12"/>
        <end position="32"/>
    </location>
</feature>
<feature type="transmembrane region" description="Helical" evidence="7">
    <location>
        <begin position="128"/>
        <end position="148"/>
    </location>
</feature>
<feature type="transmembrane region" description="Helical" evidence="7">
    <location>
        <begin position="155"/>
        <end position="183"/>
    </location>
</feature>
<evidence type="ECO:0000256" key="1">
    <source>
        <dbReference type="ARBA" id="ARBA00004651"/>
    </source>
</evidence>
<dbReference type="RefSeq" id="WP_033124821.1">
    <property type="nucleotide sequence ID" value="NZ_JACLYY010000001.1"/>
</dbReference>
<comment type="similarity">
    <text evidence="2">Belongs to the acyltransferase 3 family.</text>
</comment>
<keyword evidence="5 7" id="KW-1133">Transmembrane helix</keyword>
<feature type="transmembrane region" description="Helical" evidence="7">
    <location>
        <begin position="263"/>
        <end position="284"/>
    </location>
</feature>
<feature type="transmembrane region" description="Helical" evidence="7">
    <location>
        <begin position="305"/>
        <end position="325"/>
    </location>
</feature>
<dbReference type="PANTHER" id="PTHR40074">
    <property type="entry name" value="O-ACETYLTRANSFERASE WECH"/>
    <property type="match status" value="1"/>
</dbReference>
<feature type="transmembrane region" description="Helical" evidence="7">
    <location>
        <begin position="229"/>
        <end position="251"/>
    </location>
</feature>
<keyword evidence="3" id="KW-1003">Cell membrane</keyword>
<evidence type="ECO:0000256" key="2">
    <source>
        <dbReference type="ARBA" id="ARBA00007400"/>
    </source>
</evidence>
<evidence type="ECO:0000313" key="9">
    <source>
        <dbReference type="EMBL" id="MBM6736525.1"/>
    </source>
</evidence>
<feature type="transmembrane region" description="Helical" evidence="7">
    <location>
        <begin position="331"/>
        <end position="352"/>
    </location>
</feature>
<sequence>MNTTNEKSRLHYLDLLKTIAIFCVILYHSLTVSGNVRSGSLVSYFNYFIISCLSICMPVFFAVNGGLLFNKSFHLKKHIRKMAHMIFLVIVWDMGNVLVKATFLYHTADPASILRHFWSFDAGWSNQLWFLMALFVLYFFFPILKATYDTKKHTFLIFTAASLVIVCGNNMLLICTRLVAFLFHAPVPTSDINFFNQFNPFRGIYGFSFAYFLVGALLVTHIRHLSQKLSFMLALILYLASMLCLTLYGVMCSYGQDTYFDPVWGGMETIFVLIGTLCIFRCSLAYRYSEKRICRYVRFISDHSLGIYLLQSILADFMHTALSHTPISGNILINIGAALVLLWICALLSSVASKIPVLSKIFTL</sequence>
<organism evidence="9 10">
    <name type="scientific">Faecalicatena fissicatena</name>
    <dbReference type="NCBI Taxonomy" id="290055"/>
    <lineage>
        <taxon>Bacteria</taxon>
        <taxon>Bacillati</taxon>
        <taxon>Bacillota</taxon>
        <taxon>Clostridia</taxon>
        <taxon>Lachnospirales</taxon>
        <taxon>Lachnospiraceae</taxon>
        <taxon>Faecalicatena</taxon>
    </lineage>
</organism>
<evidence type="ECO:0000256" key="7">
    <source>
        <dbReference type="SAM" id="Phobius"/>
    </source>
</evidence>
<feature type="domain" description="Acyltransferase 3" evidence="8">
    <location>
        <begin position="11"/>
        <end position="349"/>
    </location>
</feature>